<evidence type="ECO:0000256" key="7">
    <source>
        <dbReference type="ARBA" id="ARBA00023136"/>
    </source>
</evidence>
<proteinExistence type="inferred from homology"/>
<evidence type="ECO:0000256" key="5">
    <source>
        <dbReference type="ARBA" id="ARBA00022692"/>
    </source>
</evidence>
<dbReference type="SUPFAM" id="SSF81345">
    <property type="entry name" value="ABC transporter involved in vitamin B12 uptake, BtuC"/>
    <property type="match status" value="1"/>
</dbReference>
<dbReference type="GO" id="GO:0033214">
    <property type="term" value="P:siderophore-iron import into cell"/>
    <property type="evidence" value="ECO:0007669"/>
    <property type="project" value="TreeGrafter"/>
</dbReference>
<dbReference type="InterPro" id="IPR000522">
    <property type="entry name" value="ABC_transptr_permease_BtuC"/>
</dbReference>
<feature type="transmembrane region" description="Helical" evidence="8">
    <location>
        <begin position="329"/>
        <end position="347"/>
    </location>
</feature>
<keyword evidence="3" id="KW-0813">Transport</keyword>
<evidence type="ECO:0000256" key="4">
    <source>
        <dbReference type="ARBA" id="ARBA00022475"/>
    </source>
</evidence>
<dbReference type="FunFam" id="1.10.3470.10:FF:000001">
    <property type="entry name" value="Vitamin B12 ABC transporter permease BtuC"/>
    <property type="match status" value="1"/>
</dbReference>
<comment type="subcellular location">
    <subcellularLocation>
        <location evidence="1">Cell membrane</location>
        <topology evidence="1">Multi-pass membrane protein</topology>
    </subcellularLocation>
</comment>
<keyword evidence="4" id="KW-1003">Cell membrane</keyword>
<dbReference type="InterPro" id="IPR037294">
    <property type="entry name" value="ABC_BtuC-like"/>
</dbReference>
<evidence type="ECO:0000313" key="9">
    <source>
        <dbReference type="EMBL" id="VFR16804.1"/>
    </source>
</evidence>
<sequence>MHACADSRPAGAPAMRVARAWPWVLMLAMLAFSILAALAIGRYPLALARVARVLVGLFLPDTLLPGWQPASATEARLVLQVRLPRVLTSALTGASLALCGAALQGMFRNPLVGPQILGISSGAALGGCVALLLWPVLPVTLALAFAGGLLAVSAVYALGRAQGRTTVLMLVLAGVVTSAFFSALVSLATYFADPNDTLPAIVFWLMGSFATASYAKLAAVMPPIALGMALLCLLRFRINVLSLGDEQAAAMGIKVEPLRWALLVCTTLVVSASVAVSGTVGWVGLVMPHLARAIVGPDHRALLPASALIGGAYMVWVDTAARSLTSAEIPLGVITALIGAPIFALLLRRAAAKGVHHA</sequence>
<feature type="transmembrane region" description="Helical" evidence="8">
    <location>
        <begin position="166"/>
        <end position="192"/>
    </location>
</feature>
<evidence type="ECO:0000256" key="3">
    <source>
        <dbReference type="ARBA" id="ARBA00022448"/>
    </source>
</evidence>
<dbReference type="PANTHER" id="PTHR30472">
    <property type="entry name" value="FERRIC ENTEROBACTIN TRANSPORT SYSTEM PERMEASE PROTEIN"/>
    <property type="match status" value="1"/>
</dbReference>
<dbReference type="AlphaFoldDB" id="A0A484NSF7"/>
<dbReference type="GO" id="GO:0022857">
    <property type="term" value="F:transmembrane transporter activity"/>
    <property type="evidence" value="ECO:0007669"/>
    <property type="project" value="InterPro"/>
</dbReference>
<dbReference type="EMBL" id="CAADHY010000007">
    <property type="protein sequence ID" value="VFR16804.1"/>
    <property type="molecule type" value="Genomic_DNA"/>
</dbReference>
<evidence type="ECO:0000256" key="8">
    <source>
        <dbReference type="SAM" id="Phobius"/>
    </source>
</evidence>
<reference evidence="9" key="1">
    <citation type="submission" date="2019-03" db="EMBL/GenBank/DDBJ databases">
        <authorList>
            <person name="Danneels B."/>
        </authorList>
    </citation>
    <scope>NUCLEOTIDE SEQUENCE</scope>
</reference>
<dbReference type="PANTHER" id="PTHR30472:SF70">
    <property type="entry name" value="MOLYBDATE IMPORT SYSTEM PERMEASE PROTEIN MOLB"/>
    <property type="match status" value="1"/>
</dbReference>
<keyword evidence="6 8" id="KW-1133">Transmembrane helix</keyword>
<accession>A0A484NSF7</accession>
<protein>
    <submittedName>
        <fullName evidence="9">Vitamin B12 ABC transporter, permease component BtuC</fullName>
    </submittedName>
</protein>
<feature type="transmembrane region" description="Helical" evidence="8">
    <location>
        <begin position="20"/>
        <end position="40"/>
    </location>
</feature>
<keyword evidence="5 8" id="KW-0812">Transmembrane</keyword>
<evidence type="ECO:0000256" key="6">
    <source>
        <dbReference type="ARBA" id="ARBA00022989"/>
    </source>
</evidence>
<evidence type="ECO:0000256" key="1">
    <source>
        <dbReference type="ARBA" id="ARBA00004651"/>
    </source>
</evidence>
<organism evidence="9">
    <name type="scientific">plant metagenome</name>
    <dbReference type="NCBI Taxonomy" id="1297885"/>
    <lineage>
        <taxon>unclassified sequences</taxon>
        <taxon>metagenomes</taxon>
        <taxon>organismal metagenomes</taxon>
    </lineage>
</organism>
<gene>
    <name evidence="9" type="ORF">AMP9_3547</name>
</gene>
<feature type="transmembrane region" description="Helical" evidence="8">
    <location>
        <begin position="86"/>
        <end position="104"/>
    </location>
</feature>
<feature type="transmembrane region" description="Helical" evidence="8">
    <location>
        <begin position="140"/>
        <end position="159"/>
    </location>
</feature>
<feature type="transmembrane region" description="Helical" evidence="8">
    <location>
        <begin position="260"/>
        <end position="287"/>
    </location>
</feature>
<dbReference type="Gene3D" id="1.10.3470.10">
    <property type="entry name" value="ABC transporter involved in vitamin B12 uptake, BtuC"/>
    <property type="match status" value="1"/>
</dbReference>
<name>A0A484NSF7_9ZZZZ</name>
<evidence type="ECO:0000256" key="2">
    <source>
        <dbReference type="ARBA" id="ARBA00007935"/>
    </source>
</evidence>
<keyword evidence="7 8" id="KW-0472">Membrane</keyword>
<dbReference type="Pfam" id="PF01032">
    <property type="entry name" value="FecCD"/>
    <property type="match status" value="1"/>
</dbReference>
<dbReference type="CDD" id="cd06550">
    <property type="entry name" value="TM_ABC_iron-siderophores_like"/>
    <property type="match status" value="1"/>
</dbReference>
<dbReference type="GO" id="GO:0005886">
    <property type="term" value="C:plasma membrane"/>
    <property type="evidence" value="ECO:0007669"/>
    <property type="project" value="UniProtKB-SubCell"/>
</dbReference>
<comment type="similarity">
    <text evidence="2">Belongs to the binding-protein-dependent transport system permease family. FecCD subfamily.</text>
</comment>